<evidence type="ECO:0000313" key="2">
    <source>
        <dbReference type="Proteomes" id="UP001446871"/>
    </source>
</evidence>
<organism evidence="1 2">
    <name type="scientific">Apiospora saccharicola</name>
    <dbReference type="NCBI Taxonomy" id="335842"/>
    <lineage>
        <taxon>Eukaryota</taxon>
        <taxon>Fungi</taxon>
        <taxon>Dikarya</taxon>
        <taxon>Ascomycota</taxon>
        <taxon>Pezizomycotina</taxon>
        <taxon>Sordariomycetes</taxon>
        <taxon>Xylariomycetidae</taxon>
        <taxon>Amphisphaeriales</taxon>
        <taxon>Apiosporaceae</taxon>
        <taxon>Apiospora</taxon>
    </lineage>
</organism>
<gene>
    <name evidence="1" type="ORF">PG996_007285</name>
</gene>
<reference evidence="1 2" key="1">
    <citation type="submission" date="2023-01" db="EMBL/GenBank/DDBJ databases">
        <title>Analysis of 21 Apiospora genomes using comparative genomics revels a genus with tremendous synthesis potential of carbohydrate active enzymes and secondary metabolites.</title>
        <authorList>
            <person name="Sorensen T."/>
        </authorList>
    </citation>
    <scope>NUCLEOTIDE SEQUENCE [LARGE SCALE GENOMIC DNA]</scope>
    <source>
        <strain evidence="1 2">CBS 83171</strain>
    </source>
</reference>
<evidence type="ECO:0000313" key="1">
    <source>
        <dbReference type="EMBL" id="KAK8068173.1"/>
    </source>
</evidence>
<proteinExistence type="predicted"/>
<sequence>MLKRYRLPAPSLCAGILWYIIRKKGGWFRAMFVYCFDLSFYSAYDTPFEFECAVIRGCFLHERENSAGDSASTPSPGTACCGRGGTGDNAAALSLGNDCSIFPPHGTGATRDEPAFGNA</sequence>
<accession>A0ABR1VAE4</accession>
<dbReference type="EMBL" id="JAQQWM010000004">
    <property type="protein sequence ID" value="KAK8068173.1"/>
    <property type="molecule type" value="Genomic_DNA"/>
</dbReference>
<keyword evidence="2" id="KW-1185">Reference proteome</keyword>
<evidence type="ECO:0008006" key="3">
    <source>
        <dbReference type="Google" id="ProtNLM"/>
    </source>
</evidence>
<comment type="caution">
    <text evidence="1">The sequence shown here is derived from an EMBL/GenBank/DDBJ whole genome shotgun (WGS) entry which is preliminary data.</text>
</comment>
<protein>
    <recommendedName>
        <fullName evidence="3">Secreted protein</fullName>
    </recommendedName>
</protein>
<dbReference type="Proteomes" id="UP001446871">
    <property type="component" value="Unassembled WGS sequence"/>
</dbReference>
<name>A0ABR1VAE4_9PEZI</name>